<dbReference type="PIRSF" id="PIRSF000524">
    <property type="entry name" value="SPT"/>
    <property type="match status" value="1"/>
</dbReference>
<dbReference type="RefSeq" id="WP_345379472.1">
    <property type="nucleotide sequence ID" value="NZ_BAABRR010000007.1"/>
</dbReference>
<comment type="caution">
    <text evidence="5">The sequence shown here is derived from an EMBL/GenBank/DDBJ whole genome shotgun (WGS) entry which is preliminary data.</text>
</comment>
<evidence type="ECO:0000313" key="6">
    <source>
        <dbReference type="Proteomes" id="UP001426770"/>
    </source>
</evidence>
<dbReference type="InterPro" id="IPR024169">
    <property type="entry name" value="SP_NH2Trfase/AEP_transaminase"/>
</dbReference>
<feature type="domain" description="Aminotransferase class V" evidence="4">
    <location>
        <begin position="39"/>
        <end position="349"/>
    </location>
</feature>
<organism evidence="5 6">
    <name type="scientific">Demequina sediminis</name>
    <dbReference type="NCBI Taxonomy" id="1930058"/>
    <lineage>
        <taxon>Bacteria</taxon>
        <taxon>Bacillati</taxon>
        <taxon>Actinomycetota</taxon>
        <taxon>Actinomycetes</taxon>
        <taxon>Micrococcales</taxon>
        <taxon>Demequinaceae</taxon>
        <taxon>Demequina</taxon>
    </lineage>
</organism>
<sequence>MPLPGPIDPPARLLMGPGPITADPRVLRAMSAQLVGQYDPYMTQVMAEVQELYRGVFETANPQTLLIDSTARGAIEAALVSIVSPGDRVLVPIMGRFGHLLAEIAGRSGAEVHTLDVPWGRVAEIDAIAAAMERVRPRVLAMVHGDTSTTMMQPFEGLRELCDRFDCLLYADVTATLGGNPFPVDGWGVDAATAGLQKCLGGPSGSAPATFSPRAVEAIEARRSIEAGIRVEGDPVAAAPIRSNYFDLAMIFDYWGPRRLNHHTEATTMLYGAHECARLVLDQGLAAYQERHALHGAAMLAGVEGLGLEVYGDRAHKMANIVGVVIPEGVDGEAVRGALLEEWGIEIGTSFGPLAGRVWRIGTMGYNARRDAVLTTLAALEAVLRAQGHAVPTVGGVEAAGECYVNAGDGSPA</sequence>
<reference evidence="5 6" key="1">
    <citation type="submission" date="2024-02" db="EMBL/GenBank/DDBJ databases">
        <title>Lysinimicrobium sediminis NBRC 112286.</title>
        <authorList>
            <person name="Ichikawa N."/>
            <person name="Katano-Makiyama Y."/>
            <person name="Hidaka K."/>
        </authorList>
    </citation>
    <scope>NUCLEOTIDE SEQUENCE [LARGE SCALE GENOMIC DNA]</scope>
    <source>
        <strain evidence="5 6">NBRC 112286</strain>
    </source>
</reference>
<evidence type="ECO:0000256" key="3">
    <source>
        <dbReference type="ARBA" id="ARBA00022898"/>
    </source>
</evidence>
<keyword evidence="6" id="KW-1185">Reference proteome</keyword>
<dbReference type="InterPro" id="IPR015424">
    <property type="entry name" value="PyrdxlP-dep_Trfase"/>
</dbReference>
<protein>
    <submittedName>
        <fullName evidence="5">(S)-ureidoglycine--glyoxylate transaminase</fullName>
    </submittedName>
</protein>
<dbReference type="Pfam" id="PF00266">
    <property type="entry name" value="Aminotran_5"/>
    <property type="match status" value="1"/>
</dbReference>
<evidence type="ECO:0000256" key="1">
    <source>
        <dbReference type="ARBA" id="ARBA00001933"/>
    </source>
</evidence>
<evidence type="ECO:0000313" key="5">
    <source>
        <dbReference type="EMBL" id="GAA5519128.1"/>
    </source>
</evidence>
<comment type="similarity">
    <text evidence="2">Belongs to the class-V pyridoxal-phosphate-dependent aminotransferase family.</text>
</comment>
<dbReference type="InterPro" id="IPR000192">
    <property type="entry name" value="Aminotrans_V_dom"/>
</dbReference>
<dbReference type="EMBL" id="BAABRR010000007">
    <property type="protein sequence ID" value="GAA5519128.1"/>
    <property type="molecule type" value="Genomic_DNA"/>
</dbReference>
<name>A0ABP9WH04_9MICO</name>
<dbReference type="Proteomes" id="UP001426770">
    <property type="component" value="Unassembled WGS sequence"/>
</dbReference>
<dbReference type="SUPFAM" id="SSF53383">
    <property type="entry name" value="PLP-dependent transferases"/>
    <property type="match status" value="1"/>
</dbReference>
<evidence type="ECO:0000256" key="2">
    <source>
        <dbReference type="ARBA" id="ARBA00009236"/>
    </source>
</evidence>
<dbReference type="Gene3D" id="3.90.1150.10">
    <property type="entry name" value="Aspartate Aminotransferase, domain 1"/>
    <property type="match status" value="1"/>
</dbReference>
<dbReference type="PANTHER" id="PTHR21152">
    <property type="entry name" value="AMINOTRANSFERASE CLASS V"/>
    <property type="match status" value="1"/>
</dbReference>
<accession>A0ABP9WH04</accession>
<comment type="cofactor">
    <cofactor evidence="1">
        <name>pyridoxal 5'-phosphate</name>
        <dbReference type="ChEBI" id="CHEBI:597326"/>
    </cofactor>
</comment>
<gene>
    <name evidence="5" type="primary">pucG</name>
    <name evidence="5" type="ORF">Lsed01_01566</name>
</gene>
<dbReference type="Gene3D" id="3.40.640.10">
    <property type="entry name" value="Type I PLP-dependent aspartate aminotransferase-like (Major domain)"/>
    <property type="match status" value="1"/>
</dbReference>
<dbReference type="InterPro" id="IPR015422">
    <property type="entry name" value="PyrdxlP-dep_Trfase_small"/>
</dbReference>
<keyword evidence="3" id="KW-0663">Pyridoxal phosphate</keyword>
<proteinExistence type="inferred from homology"/>
<dbReference type="PANTHER" id="PTHR21152:SF40">
    <property type="entry name" value="ALANINE--GLYOXYLATE AMINOTRANSFERASE"/>
    <property type="match status" value="1"/>
</dbReference>
<evidence type="ECO:0000259" key="4">
    <source>
        <dbReference type="Pfam" id="PF00266"/>
    </source>
</evidence>
<dbReference type="InterPro" id="IPR015421">
    <property type="entry name" value="PyrdxlP-dep_Trfase_major"/>
</dbReference>